<dbReference type="AlphaFoldDB" id="A0A942Y826"/>
<feature type="compositionally biased region" description="Basic and acidic residues" evidence="1">
    <location>
        <begin position="86"/>
        <end position="104"/>
    </location>
</feature>
<keyword evidence="2" id="KW-0812">Transmembrane</keyword>
<comment type="caution">
    <text evidence="3">The sequence shown here is derived from an EMBL/GenBank/DDBJ whole genome shotgun (WGS) entry which is preliminary data.</text>
</comment>
<keyword evidence="2" id="KW-1133">Transmembrane helix</keyword>
<evidence type="ECO:0000256" key="2">
    <source>
        <dbReference type="SAM" id="Phobius"/>
    </source>
</evidence>
<organism evidence="3">
    <name type="scientific">Neobacillus citreus</name>
    <dbReference type="NCBI Taxonomy" id="2833578"/>
    <lineage>
        <taxon>Bacteria</taxon>
        <taxon>Bacillati</taxon>
        <taxon>Bacillota</taxon>
        <taxon>Bacilli</taxon>
        <taxon>Bacillales</taxon>
        <taxon>Bacillaceae</taxon>
        <taxon>Neobacillus</taxon>
    </lineage>
</organism>
<evidence type="ECO:0000313" key="3">
    <source>
        <dbReference type="EMBL" id="MBS4181896.1"/>
    </source>
</evidence>
<proteinExistence type="predicted"/>
<keyword evidence="2" id="KW-0472">Membrane</keyword>
<protein>
    <submittedName>
        <fullName evidence="3">Uncharacterized protein</fullName>
    </submittedName>
</protein>
<gene>
    <name evidence="3" type="ORF">KHB02_10915</name>
</gene>
<feature type="transmembrane region" description="Helical" evidence="2">
    <location>
        <begin position="54"/>
        <end position="76"/>
    </location>
</feature>
<evidence type="ECO:0000256" key="1">
    <source>
        <dbReference type="SAM" id="MobiDB-lite"/>
    </source>
</evidence>
<reference evidence="3" key="1">
    <citation type="submission" date="2021-05" db="EMBL/GenBank/DDBJ databases">
        <title>Novel Bacillus species.</title>
        <authorList>
            <person name="Liu G."/>
        </authorList>
    </citation>
    <scope>NUCLEOTIDE SEQUENCE</scope>
    <source>
        <strain evidence="3">FJAT-50051</strain>
    </source>
</reference>
<feature type="transmembrane region" description="Helical" evidence="2">
    <location>
        <begin position="29"/>
        <end position="47"/>
    </location>
</feature>
<sequence>MLVLLNAVLAVLAVAAALAMSSLDRRTGALLGATGALTGVFLTWLAVPHAVEHSLVLPWVAAVAGTLLLVAGWSAARAYSGLFDPPGRDAVDDTAGADRSEVTT</sequence>
<feature type="region of interest" description="Disordered" evidence="1">
    <location>
        <begin position="81"/>
        <end position="104"/>
    </location>
</feature>
<accession>A0A942Y826</accession>
<dbReference type="EMBL" id="JAGYPE010000002">
    <property type="protein sequence ID" value="MBS4181896.1"/>
    <property type="molecule type" value="Genomic_DNA"/>
</dbReference>
<name>A0A942Y826_9BACI</name>